<evidence type="ECO:0000256" key="4">
    <source>
        <dbReference type="ARBA" id="ARBA00022842"/>
    </source>
</evidence>
<dbReference type="InterPro" id="IPR005135">
    <property type="entry name" value="Endo/exonuclease/phosphatase"/>
</dbReference>
<feature type="binding site" evidence="6">
    <location>
        <position position="278"/>
    </location>
    <ligand>
        <name>Mg(2+)</name>
        <dbReference type="ChEBI" id="CHEBI:18420"/>
        <label>1</label>
    </ligand>
</feature>
<feature type="binding site" evidence="6">
    <location>
        <position position="166"/>
    </location>
    <ligand>
        <name>Mg(2+)</name>
        <dbReference type="ChEBI" id="CHEBI:18420"/>
        <label>1</label>
    </ligand>
</feature>
<dbReference type="HOGENOM" id="CLU_027539_0_2_11"/>
<feature type="site" description="Transition state stabilizer" evidence="7">
    <location>
        <position position="168"/>
    </location>
</feature>
<sequence>MRIATWNINSIRARAERALGVLDRWDLDVLLLQETKCKPEQFPAEPFEAAGYQVAAAGLNQWNGVAIISRIGLDNVEIGFPGQPGFAKEDGAGALLSEPVVEARAIRARVGTGSRGIDVWSLYIPNGRSYNDPHFRYKLEFLRRLRAAVGEQLAADPARRILLAGDWNVAPEDTDVWDIDFFRNDVGMYVTDEERAVFNAFGKPGTGTEGDFAGPALTELTRGADGADYTFWDYQRLRFPKNHGMRIDFGWASPELADLFAAAHIDRDERKGKGASDHVPVIMEFDAEA</sequence>
<evidence type="ECO:0000313" key="10">
    <source>
        <dbReference type="Proteomes" id="UP000009888"/>
    </source>
</evidence>
<accession>K9F153</accession>
<dbReference type="Pfam" id="PF03372">
    <property type="entry name" value="Exo_endo_phos"/>
    <property type="match status" value="1"/>
</dbReference>
<name>K9F153_9ACTO</name>
<keyword evidence="10" id="KW-1185">Reference proteome</keyword>
<dbReference type="AlphaFoldDB" id="K9F153"/>
<keyword evidence="2 6" id="KW-0479">Metal-binding</keyword>
<reference evidence="9 10" key="1">
    <citation type="submission" date="2012-09" db="EMBL/GenBank/DDBJ databases">
        <title>The Genome Sequence of Actinobaculum massiliae ACS-171-V-COL2.</title>
        <authorList>
            <consortium name="The Broad Institute Genome Sequencing Platform"/>
            <person name="Earl A."/>
            <person name="Ward D."/>
            <person name="Feldgarden M."/>
            <person name="Gevers D."/>
            <person name="Saerens B."/>
            <person name="Vaneechoutte M."/>
            <person name="Walker B."/>
            <person name="Young S.K."/>
            <person name="Zeng Q."/>
            <person name="Gargeya S."/>
            <person name="Fitzgerald M."/>
            <person name="Haas B."/>
            <person name="Abouelleil A."/>
            <person name="Alvarado L."/>
            <person name="Arachchi H.M."/>
            <person name="Berlin A."/>
            <person name="Chapman S.B."/>
            <person name="Goldberg J."/>
            <person name="Griggs A."/>
            <person name="Gujja S."/>
            <person name="Hansen M."/>
            <person name="Howarth C."/>
            <person name="Imamovic A."/>
            <person name="Larimer J."/>
            <person name="McCowen C."/>
            <person name="Montmayeur A."/>
            <person name="Murphy C."/>
            <person name="Neiman D."/>
            <person name="Pearson M."/>
            <person name="Priest M."/>
            <person name="Roberts A."/>
            <person name="Saif S."/>
            <person name="Shea T."/>
            <person name="Sisk P."/>
            <person name="Sykes S."/>
            <person name="Wortman J."/>
            <person name="Nusbaum C."/>
            <person name="Birren B."/>
        </authorList>
    </citation>
    <scope>NUCLEOTIDE SEQUENCE [LARGE SCALE GENOMIC DNA]</scope>
    <source>
        <strain evidence="10">ACS-171-V-Col2</strain>
    </source>
</reference>
<evidence type="ECO:0000256" key="5">
    <source>
        <dbReference type="PIRSR" id="PIRSR604808-1"/>
    </source>
</evidence>
<comment type="cofactor">
    <cofactor evidence="6">
        <name>Mg(2+)</name>
        <dbReference type="ChEBI" id="CHEBI:18420"/>
    </cofactor>
    <cofactor evidence="6">
        <name>Mn(2+)</name>
        <dbReference type="ChEBI" id="CHEBI:29035"/>
    </cofactor>
    <text evidence="6">Probably binds two magnesium or manganese ions per subunit.</text>
</comment>
<dbReference type="eggNOG" id="COG0708">
    <property type="taxonomic scope" value="Bacteria"/>
</dbReference>
<dbReference type="GO" id="GO:0046872">
    <property type="term" value="F:metal ion binding"/>
    <property type="evidence" value="ECO:0007669"/>
    <property type="project" value="UniProtKB-KW"/>
</dbReference>
<evidence type="ECO:0000256" key="7">
    <source>
        <dbReference type="PIRSR" id="PIRSR604808-3"/>
    </source>
</evidence>
<evidence type="ECO:0000256" key="3">
    <source>
        <dbReference type="ARBA" id="ARBA00022801"/>
    </source>
</evidence>
<dbReference type="PANTHER" id="PTHR43250:SF2">
    <property type="entry name" value="EXODEOXYRIBONUCLEASE III"/>
    <property type="match status" value="1"/>
</dbReference>
<dbReference type="STRING" id="202789.GCA_001457435_01145"/>
<feature type="binding site" evidence="6">
    <location>
        <position position="34"/>
    </location>
    <ligand>
        <name>Mg(2+)</name>
        <dbReference type="ChEBI" id="CHEBI:18420"/>
        <label>1</label>
    </ligand>
</feature>
<dbReference type="PROSITE" id="PS51435">
    <property type="entry name" value="AP_NUCLEASE_F1_4"/>
    <property type="match status" value="1"/>
</dbReference>
<keyword evidence="3" id="KW-0378">Hydrolase</keyword>
<dbReference type="Gene3D" id="3.60.10.10">
    <property type="entry name" value="Endonuclease/exonuclease/phosphatase"/>
    <property type="match status" value="1"/>
</dbReference>
<dbReference type="PANTHER" id="PTHR43250">
    <property type="entry name" value="EXODEOXYRIBONUCLEASE III"/>
    <property type="match status" value="1"/>
</dbReference>
<evidence type="ECO:0000256" key="1">
    <source>
        <dbReference type="ARBA" id="ARBA00007092"/>
    </source>
</evidence>
<dbReference type="SUPFAM" id="SSF56219">
    <property type="entry name" value="DNase I-like"/>
    <property type="match status" value="1"/>
</dbReference>
<feature type="domain" description="Endonuclease/exonuclease/phosphatase" evidence="8">
    <location>
        <begin position="4"/>
        <end position="278"/>
    </location>
</feature>
<organism evidence="9 10">
    <name type="scientific">Actinobaculum massiliense ACS-171-V-Col2</name>
    <dbReference type="NCBI Taxonomy" id="883066"/>
    <lineage>
        <taxon>Bacteria</taxon>
        <taxon>Bacillati</taxon>
        <taxon>Actinomycetota</taxon>
        <taxon>Actinomycetes</taxon>
        <taxon>Actinomycetales</taxon>
        <taxon>Actinomycetaceae</taxon>
        <taxon>Actinobaculum</taxon>
    </lineage>
</organism>
<dbReference type="InterPro" id="IPR036691">
    <property type="entry name" value="Endo/exonu/phosph_ase_sf"/>
</dbReference>
<dbReference type="EMBL" id="AGWL01000005">
    <property type="protein sequence ID" value="EKU95215.1"/>
    <property type="molecule type" value="Genomic_DNA"/>
</dbReference>
<dbReference type="GO" id="GO:0006281">
    <property type="term" value="P:DNA repair"/>
    <property type="evidence" value="ECO:0007669"/>
    <property type="project" value="InterPro"/>
</dbReference>
<gene>
    <name evidence="9" type="ORF">HMPREF9233_00976</name>
</gene>
<feature type="active site" evidence="5">
    <location>
        <position position="123"/>
    </location>
</feature>
<feature type="active site" description="Proton donor/acceptor" evidence="5">
    <location>
        <position position="166"/>
    </location>
</feature>
<feature type="binding site" evidence="6">
    <location>
        <position position="168"/>
    </location>
    <ligand>
        <name>Mg(2+)</name>
        <dbReference type="ChEBI" id="CHEBI:18420"/>
        <label>1</label>
    </ligand>
</feature>
<feature type="site" description="Interaction with DNA substrate" evidence="7">
    <location>
        <position position="278"/>
    </location>
</feature>
<protein>
    <submittedName>
        <fullName evidence="9">Exodeoxyribonuclease III (Xth)</fullName>
    </submittedName>
</protein>
<feature type="binding site" evidence="6">
    <location>
        <position position="7"/>
    </location>
    <ligand>
        <name>Mg(2+)</name>
        <dbReference type="ChEBI" id="CHEBI:18420"/>
        <label>1</label>
    </ligand>
</feature>
<feature type="site" description="Important for catalytic activity" evidence="7">
    <location>
        <position position="248"/>
    </location>
</feature>
<evidence type="ECO:0000313" key="9">
    <source>
        <dbReference type="EMBL" id="EKU95215.1"/>
    </source>
</evidence>
<evidence type="ECO:0000259" key="8">
    <source>
        <dbReference type="Pfam" id="PF03372"/>
    </source>
</evidence>
<comment type="similarity">
    <text evidence="1">Belongs to the DNA repair enzymes AP/ExoA family.</text>
</comment>
<dbReference type="GO" id="GO:0008311">
    <property type="term" value="F:double-stranded DNA 3'-5' DNA exonuclease activity"/>
    <property type="evidence" value="ECO:0007669"/>
    <property type="project" value="InterPro"/>
</dbReference>
<keyword evidence="4 6" id="KW-0460">Magnesium</keyword>
<proteinExistence type="inferred from homology"/>
<keyword evidence="6" id="KW-0464">Manganese</keyword>
<dbReference type="Proteomes" id="UP000009888">
    <property type="component" value="Unassembled WGS sequence"/>
</dbReference>
<comment type="caution">
    <text evidence="9">The sequence shown here is derived from an EMBL/GenBank/DDBJ whole genome shotgun (WGS) entry which is preliminary data.</text>
</comment>
<dbReference type="InterPro" id="IPR004808">
    <property type="entry name" value="AP_endonuc_1"/>
</dbReference>
<evidence type="ECO:0000256" key="6">
    <source>
        <dbReference type="PIRSR" id="PIRSR604808-2"/>
    </source>
</evidence>
<evidence type="ECO:0000256" key="2">
    <source>
        <dbReference type="ARBA" id="ARBA00022723"/>
    </source>
</evidence>
<dbReference type="PATRIC" id="fig|883066.3.peg.1019"/>
<feature type="active site" description="Proton acceptor" evidence="5">
    <location>
        <position position="278"/>
    </location>
</feature>
<dbReference type="RefSeq" id="WP_007001182.1">
    <property type="nucleotide sequence ID" value="NZ_JH992955.1"/>
</dbReference>
<feature type="binding site" evidence="6">
    <location>
        <position position="277"/>
    </location>
    <ligand>
        <name>Mg(2+)</name>
        <dbReference type="ChEBI" id="CHEBI:18420"/>
        <label>1</label>
    </ligand>
</feature>
<dbReference type="NCBIfam" id="TIGR00633">
    <property type="entry name" value="xth"/>
    <property type="match status" value="1"/>
</dbReference>
<dbReference type="InterPro" id="IPR037493">
    <property type="entry name" value="ExoIII-like"/>
</dbReference>